<evidence type="ECO:0000256" key="1">
    <source>
        <dbReference type="SAM" id="SignalP"/>
    </source>
</evidence>
<dbReference type="InterPro" id="IPR025970">
    <property type="entry name" value="SusE"/>
</dbReference>
<name>A0A1M6G730_9FLAO</name>
<accession>A0A1M6G730</accession>
<organism evidence="3 4">
    <name type="scientific">Aquimarina spongiae</name>
    <dbReference type="NCBI Taxonomy" id="570521"/>
    <lineage>
        <taxon>Bacteria</taxon>
        <taxon>Pseudomonadati</taxon>
        <taxon>Bacteroidota</taxon>
        <taxon>Flavobacteriia</taxon>
        <taxon>Flavobacteriales</taxon>
        <taxon>Flavobacteriaceae</taxon>
        <taxon>Aquimarina</taxon>
    </lineage>
</organism>
<keyword evidence="1" id="KW-0732">Signal</keyword>
<evidence type="ECO:0000313" key="3">
    <source>
        <dbReference type="EMBL" id="SHJ05750.1"/>
    </source>
</evidence>
<dbReference type="Gene3D" id="2.60.40.3620">
    <property type="match status" value="1"/>
</dbReference>
<protein>
    <submittedName>
        <fullName evidence="3">SusE outer membrane protein</fullName>
    </submittedName>
</protein>
<dbReference type="Proteomes" id="UP000184432">
    <property type="component" value="Unassembled WGS sequence"/>
</dbReference>
<dbReference type="STRING" id="570521.SAMN04488508_105114"/>
<evidence type="ECO:0000313" key="4">
    <source>
        <dbReference type="Proteomes" id="UP000184432"/>
    </source>
</evidence>
<dbReference type="GO" id="GO:0019867">
    <property type="term" value="C:outer membrane"/>
    <property type="evidence" value="ECO:0007669"/>
    <property type="project" value="InterPro"/>
</dbReference>
<sequence>MKNSNYTVMKKISILLFAFVAALCFNACIEDEDPTFVLEQEQTEGPLIVSANSTIALTKENENLQGFTLVWEDAQYNVNTPISYTIQAAAAGTDFANPLEVAVTTDRFYSWTIGELNSLAILLELEPDNEASFELRVVSSLGTNGGASITSNPVALTVTPYSTIIVTRNLFLVGNTVDTNKDGVANNDDWNNGATNTYLFRDPDNSNIFYFRGFFEFNDGENEFKLLENKGAWQPQWGLDGGGFTSSDILGGDPGAFTIGSSGYYELIVNIDELTHELNAIDITGATEYTTIGFIGSARTGDDTGWGGDDTDLIQSPFNPHIWYAENVTLFDGALKFRHSNDWPGNWGGSTPLTGQATTEGNPPDTPVIAGTYDIWFNDLDGRYIFVPRN</sequence>
<reference evidence="4" key="1">
    <citation type="submission" date="2016-11" db="EMBL/GenBank/DDBJ databases">
        <authorList>
            <person name="Varghese N."/>
            <person name="Submissions S."/>
        </authorList>
    </citation>
    <scope>NUCLEOTIDE SEQUENCE [LARGE SCALE GENOMIC DNA]</scope>
    <source>
        <strain evidence="4">DSM 22623</strain>
    </source>
</reference>
<gene>
    <name evidence="3" type="ORF">SAMN04488508_105114</name>
</gene>
<evidence type="ECO:0000259" key="2">
    <source>
        <dbReference type="Pfam" id="PF14292"/>
    </source>
</evidence>
<dbReference type="OrthoDB" id="975117at2"/>
<feature type="chain" id="PRO_5013314063" evidence="1">
    <location>
        <begin position="28"/>
        <end position="390"/>
    </location>
</feature>
<dbReference type="AlphaFoldDB" id="A0A1M6G730"/>
<dbReference type="GO" id="GO:2001070">
    <property type="term" value="F:starch binding"/>
    <property type="evidence" value="ECO:0007669"/>
    <property type="project" value="InterPro"/>
</dbReference>
<feature type="signal peptide" evidence="1">
    <location>
        <begin position="1"/>
        <end position="27"/>
    </location>
</feature>
<proteinExistence type="predicted"/>
<dbReference type="Pfam" id="PF14292">
    <property type="entry name" value="SusE"/>
    <property type="match status" value="1"/>
</dbReference>
<keyword evidence="4" id="KW-1185">Reference proteome</keyword>
<dbReference type="EMBL" id="FQYP01000005">
    <property type="protein sequence ID" value="SHJ05750.1"/>
    <property type="molecule type" value="Genomic_DNA"/>
</dbReference>
<feature type="domain" description="SusE outer membrane protein" evidence="2">
    <location>
        <begin position="31"/>
        <end position="137"/>
    </location>
</feature>